<dbReference type="eggNOG" id="COG5012">
    <property type="taxonomic scope" value="Bacteria"/>
</dbReference>
<name>E3I2J0_RHOVT</name>
<dbReference type="KEGG" id="rva:Rvan_2124"/>
<keyword evidence="3" id="KW-1185">Reference proteome</keyword>
<dbReference type="Proteomes" id="UP000001399">
    <property type="component" value="Chromosome"/>
</dbReference>
<evidence type="ECO:0000259" key="1">
    <source>
        <dbReference type="PROSITE" id="PS51332"/>
    </source>
</evidence>
<organism evidence="2 3">
    <name type="scientific">Rhodomicrobium vannielii (strain ATCC 17100 / DSM 162 / LMG 4299 / NCIMB 10020 / ATH 3.1.1)</name>
    <dbReference type="NCBI Taxonomy" id="648757"/>
    <lineage>
        <taxon>Bacteria</taxon>
        <taxon>Pseudomonadati</taxon>
        <taxon>Pseudomonadota</taxon>
        <taxon>Alphaproteobacteria</taxon>
        <taxon>Hyphomicrobiales</taxon>
        <taxon>Hyphomicrobiaceae</taxon>
        <taxon>Rhodomicrobium</taxon>
    </lineage>
</organism>
<reference evidence="3" key="1">
    <citation type="journal article" date="2011" name="J. Bacteriol.">
        <title>Genome sequences of eight morphologically diverse alphaproteobacteria.</title>
        <authorList>
            <consortium name="US DOE Joint Genome Institute"/>
            <person name="Brown P.J."/>
            <person name="Kysela D.T."/>
            <person name="Buechlein A."/>
            <person name="Hemmerich C."/>
            <person name="Brun Y.V."/>
        </authorList>
    </citation>
    <scope>NUCLEOTIDE SEQUENCE [LARGE SCALE GENOMIC DNA]</scope>
    <source>
        <strain evidence="3">ATCC 17100 / ATH 3.1.1 / DSM 162 / LMG 4299</strain>
    </source>
</reference>
<dbReference type="GO" id="GO:0031419">
    <property type="term" value="F:cobalamin binding"/>
    <property type="evidence" value="ECO:0007669"/>
    <property type="project" value="InterPro"/>
</dbReference>
<feature type="domain" description="B12-binding" evidence="1">
    <location>
        <begin position="160"/>
        <end position="288"/>
    </location>
</feature>
<dbReference type="InterPro" id="IPR006158">
    <property type="entry name" value="Cobalamin-bd"/>
</dbReference>
<dbReference type="CDD" id="cd02065">
    <property type="entry name" value="B12-binding_like"/>
    <property type="match status" value="1"/>
</dbReference>
<evidence type="ECO:0000313" key="2">
    <source>
        <dbReference type="EMBL" id="ADP71349.1"/>
    </source>
</evidence>
<dbReference type="STRING" id="648757.Rvan_2124"/>
<gene>
    <name evidence="2" type="ordered locus">Rvan_2124</name>
</gene>
<proteinExistence type="predicted"/>
<dbReference type="GO" id="GO:0046872">
    <property type="term" value="F:metal ion binding"/>
    <property type="evidence" value="ECO:0007669"/>
    <property type="project" value="InterPro"/>
</dbReference>
<protein>
    <submittedName>
        <fullName evidence="2">Cobalamin B12-binding domain protein</fullName>
    </submittedName>
</protein>
<evidence type="ECO:0000313" key="3">
    <source>
        <dbReference type="Proteomes" id="UP000001399"/>
    </source>
</evidence>
<dbReference type="HOGENOM" id="CLU_066634_1_0_5"/>
<dbReference type="EMBL" id="CP002292">
    <property type="protein sequence ID" value="ADP71349.1"/>
    <property type="molecule type" value="Genomic_DNA"/>
</dbReference>
<sequence>MRNVERFSSSAFFPSGHPSGVARSTKSTAPISDAQERQKRLASVIAQEIIPRLFQIHHDVLKPCACEPFVPTRAEIEELALLVLGPDMQAAHSYIQRVKRRGLSLHVLFTELLEPAARHLGRMWDEDRCDFLDVTLGVARLQELLAVFNDTHSVPAMGDMRRIVTLTAPGEQHRFGLAVVEKFMRAAGWHVRSEAGASPETVIKAVHAEWFAVAGVSLSCDSRLDVIEDTIKAIRQHSCNPSITIMVGGAAFKDCPQYANIVGADGVADSAATAVLLAQKLLDQSLMRRAYSAA</sequence>
<dbReference type="Gene3D" id="3.40.50.280">
    <property type="entry name" value="Cobalamin-binding domain"/>
    <property type="match status" value="1"/>
</dbReference>
<dbReference type="AlphaFoldDB" id="E3I2J0"/>
<dbReference type="OrthoDB" id="5498228at2"/>
<dbReference type="PROSITE" id="PS51332">
    <property type="entry name" value="B12_BINDING"/>
    <property type="match status" value="1"/>
</dbReference>
<dbReference type="Pfam" id="PF02310">
    <property type="entry name" value="B12-binding"/>
    <property type="match status" value="1"/>
</dbReference>
<dbReference type="SUPFAM" id="SSF52242">
    <property type="entry name" value="Cobalamin (vitamin B12)-binding domain"/>
    <property type="match status" value="1"/>
</dbReference>
<dbReference type="InterPro" id="IPR036724">
    <property type="entry name" value="Cobalamin-bd_sf"/>
</dbReference>
<accession>E3I2J0</accession>